<dbReference type="EMBL" id="JAUCMV010000002">
    <property type="protein sequence ID" value="KAK0417927.1"/>
    <property type="molecule type" value="Genomic_DNA"/>
</dbReference>
<dbReference type="PROSITE" id="PS50070">
    <property type="entry name" value="KRINGLE_2"/>
    <property type="match status" value="1"/>
</dbReference>
<dbReference type="Pfam" id="PF25866">
    <property type="entry name" value="Kringle_2"/>
    <property type="match status" value="2"/>
</dbReference>
<dbReference type="InterPro" id="IPR038178">
    <property type="entry name" value="Kringle_sf"/>
</dbReference>
<keyword evidence="4" id="KW-0472">Membrane</keyword>
<comment type="caution">
    <text evidence="3">Lacks conserved residue(s) required for the propagation of feature annotation.</text>
</comment>
<dbReference type="Gene3D" id="2.40.20.10">
    <property type="entry name" value="Plasminogen Kringle 4"/>
    <property type="match status" value="1"/>
</dbReference>
<dbReference type="SMART" id="SM00130">
    <property type="entry name" value="KR"/>
    <property type="match status" value="1"/>
</dbReference>
<dbReference type="Proteomes" id="UP001175271">
    <property type="component" value="Unassembled WGS sequence"/>
</dbReference>
<sequence length="588" mass="67048">MSLLRTVVFTTFLLVSFSGAQWKYRQHPWECDDCEDVEMDRNSSAWKCLNSTELSSVNFAYSLDGEGTCRNISGKANAERFCVQKGSTTEQFFVRSCSGPIADDRIPCRRPGDRMLWYRGKQSVSAFGGECISWSDAPFQFDDLTLFDTAFSPSLLDSFRNQHVHQHENFCRNLNRVIHGPWCYVRDAADQTKLKPEPCFLDCVDTPRNESRMCLGKKLFPYTLDGKIHPARSEHWLNDDRIVAYSTTPPPTFNIRDLSDILDVTEAIGSSPVPQSNPLYSFRWNYQFAVDGPKSSRKRCFQEGRRTRVAGPWMYVSGSTHSPQFHNKEFTTNLARDQLYGEPHPKLFRPCFYACEDIEVECFPDVDFPYFGLKSETTSKEQCLTFHEAANKILKRNKNPLNVTHEIGRSDGEERVYLVLFFHPKIAAEVERNDHGDPIYDWIINDFARSDGANLDSNKCLNIANLIHGYNTTKVEKLHNELKRILNAGPGCFVELEDGTVRFKSCFTMCNCSEVVNEPSYRRKYSVDERIALGRSINGEMSQTNMRMLVSEELVDNVNIFGILLVSIGGTFSAFAASVCILIALHKM</sequence>
<dbReference type="InterPro" id="IPR013806">
    <property type="entry name" value="Kringle-like"/>
</dbReference>
<dbReference type="InterPro" id="IPR000001">
    <property type="entry name" value="Kringle"/>
</dbReference>
<proteinExistence type="predicted"/>
<comment type="caution">
    <text evidence="7">The sequence shown here is derived from an EMBL/GenBank/DDBJ whole genome shotgun (WGS) entry which is preliminary data.</text>
</comment>
<keyword evidence="1 3" id="KW-0420">Kringle</keyword>
<keyword evidence="2" id="KW-1015">Disulfide bond</keyword>
<evidence type="ECO:0000256" key="2">
    <source>
        <dbReference type="ARBA" id="ARBA00023157"/>
    </source>
</evidence>
<keyword evidence="5" id="KW-0732">Signal</keyword>
<accession>A0AA39I7L2</accession>
<evidence type="ECO:0000313" key="7">
    <source>
        <dbReference type="EMBL" id="KAK0417927.1"/>
    </source>
</evidence>
<evidence type="ECO:0000256" key="3">
    <source>
        <dbReference type="PROSITE-ProRule" id="PRU00121"/>
    </source>
</evidence>
<keyword evidence="4" id="KW-1133">Transmembrane helix</keyword>
<evidence type="ECO:0000256" key="4">
    <source>
        <dbReference type="SAM" id="Phobius"/>
    </source>
</evidence>
<dbReference type="AlphaFoldDB" id="A0AA39I7L2"/>
<protein>
    <recommendedName>
        <fullName evidence="6">Kringle domain-containing protein</fullName>
    </recommendedName>
</protein>
<dbReference type="PROSITE" id="PS00021">
    <property type="entry name" value="KRINGLE_1"/>
    <property type="match status" value="1"/>
</dbReference>
<name>A0AA39I7L2_9BILA</name>
<evidence type="ECO:0000313" key="8">
    <source>
        <dbReference type="Proteomes" id="UP001175271"/>
    </source>
</evidence>
<keyword evidence="4" id="KW-0812">Transmembrane</keyword>
<feature type="chain" id="PRO_5041206402" description="Kringle domain-containing protein" evidence="5">
    <location>
        <begin position="21"/>
        <end position="588"/>
    </location>
</feature>
<feature type="domain" description="Kringle" evidence="6">
    <location>
        <begin position="118"/>
        <end position="214"/>
    </location>
</feature>
<feature type="signal peptide" evidence="5">
    <location>
        <begin position="1"/>
        <end position="20"/>
    </location>
</feature>
<evidence type="ECO:0000256" key="1">
    <source>
        <dbReference type="ARBA" id="ARBA00022572"/>
    </source>
</evidence>
<dbReference type="InterPro" id="IPR018056">
    <property type="entry name" value="Kringle_CS"/>
</dbReference>
<dbReference type="InterPro" id="IPR058845">
    <property type="entry name" value="Kringle_2"/>
</dbReference>
<dbReference type="SUPFAM" id="SSF57440">
    <property type="entry name" value="Kringle-like"/>
    <property type="match status" value="1"/>
</dbReference>
<feature type="transmembrane region" description="Helical" evidence="4">
    <location>
        <begin position="560"/>
        <end position="585"/>
    </location>
</feature>
<evidence type="ECO:0000259" key="6">
    <source>
        <dbReference type="PROSITE" id="PS50070"/>
    </source>
</evidence>
<organism evidence="7 8">
    <name type="scientific">Steinernema hermaphroditum</name>
    <dbReference type="NCBI Taxonomy" id="289476"/>
    <lineage>
        <taxon>Eukaryota</taxon>
        <taxon>Metazoa</taxon>
        <taxon>Ecdysozoa</taxon>
        <taxon>Nematoda</taxon>
        <taxon>Chromadorea</taxon>
        <taxon>Rhabditida</taxon>
        <taxon>Tylenchina</taxon>
        <taxon>Panagrolaimomorpha</taxon>
        <taxon>Strongyloidoidea</taxon>
        <taxon>Steinernematidae</taxon>
        <taxon>Steinernema</taxon>
    </lineage>
</organism>
<reference evidence="7" key="1">
    <citation type="submission" date="2023-06" db="EMBL/GenBank/DDBJ databases">
        <title>Genomic analysis of the entomopathogenic nematode Steinernema hermaphroditum.</title>
        <authorList>
            <person name="Schwarz E.M."/>
            <person name="Heppert J.K."/>
            <person name="Baniya A."/>
            <person name="Schwartz H.T."/>
            <person name="Tan C.-H."/>
            <person name="Antoshechkin I."/>
            <person name="Sternberg P.W."/>
            <person name="Goodrich-Blair H."/>
            <person name="Dillman A.R."/>
        </authorList>
    </citation>
    <scope>NUCLEOTIDE SEQUENCE</scope>
    <source>
        <strain evidence="7">PS9179</strain>
        <tissue evidence="7">Whole animal</tissue>
    </source>
</reference>
<keyword evidence="8" id="KW-1185">Reference proteome</keyword>
<evidence type="ECO:0000256" key="5">
    <source>
        <dbReference type="SAM" id="SignalP"/>
    </source>
</evidence>
<gene>
    <name evidence="7" type="ORF">QR680_013283</name>
</gene>